<name>A0AAV3T725_9EURY</name>
<proteinExistence type="predicted"/>
<dbReference type="RefSeq" id="WP_256393509.1">
    <property type="nucleotide sequence ID" value="NZ_BAAADV010000001.1"/>
</dbReference>
<dbReference type="Proteomes" id="UP001500420">
    <property type="component" value="Unassembled WGS sequence"/>
</dbReference>
<accession>A0AAV3T725</accession>
<dbReference type="AlphaFoldDB" id="A0AAV3T725"/>
<comment type="caution">
    <text evidence="1">The sequence shown here is derived from an EMBL/GenBank/DDBJ whole genome shotgun (WGS) entry which is preliminary data.</text>
</comment>
<evidence type="ECO:0008006" key="3">
    <source>
        <dbReference type="Google" id="ProtNLM"/>
    </source>
</evidence>
<reference evidence="1 2" key="1">
    <citation type="journal article" date="2019" name="Int. J. Syst. Evol. Microbiol.">
        <title>The Global Catalogue of Microorganisms (GCM) 10K type strain sequencing project: providing services to taxonomists for standard genome sequencing and annotation.</title>
        <authorList>
            <consortium name="The Broad Institute Genomics Platform"/>
            <consortium name="The Broad Institute Genome Sequencing Center for Infectious Disease"/>
            <person name="Wu L."/>
            <person name="Ma J."/>
        </authorList>
    </citation>
    <scope>NUCLEOTIDE SEQUENCE [LARGE SCALE GENOMIC DNA]</scope>
    <source>
        <strain evidence="1 2">JCM 16328</strain>
    </source>
</reference>
<dbReference type="Pfam" id="PF20542">
    <property type="entry name" value="DUF6757"/>
    <property type="match status" value="1"/>
</dbReference>
<sequence>MQCHYCDDDATVAAESDGIKVGLCEMHFQERLEELAESDAFDDLREQIDVDHRE</sequence>
<organism evidence="1 2">
    <name type="scientific">Natronoarchaeum mannanilyticum</name>
    <dbReference type="NCBI Taxonomy" id="926360"/>
    <lineage>
        <taxon>Archaea</taxon>
        <taxon>Methanobacteriati</taxon>
        <taxon>Methanobacteriota</taxon>
        <taxon>Stenosarchaea group</taxon>
        <taxon>Halobacteria</taxon>
        <taxon>Halobacteriales</taxon>
        <taxon>Natronoarchaeaceae</taxon>
    </lineage>
</organism>
<evidence type="ECO:0000313" key="1">
    <source>
        <dbReference type="EMBL" id="GAA0664533.1"/>
    </source>
</evidence>
<dbReference type="InterPro" id="IPR046645">
    <property type="entry name" value="DUF6757"/>
</dbReference>
<gene>
    <name evidence="1" type="ORF">GCM10009020_06790</name>
</gene>
<keyword evidence="2" id="KW-1185">Reference proteome</keyword>
<evidence type="ECO:0000313" key="2">
    <source>
        <dbReference type="Proteomes" id="UP001500420"/>
    </source>
</evidence>
<protein>
    <recommendedName>
        <fullName evidence="3">CopG family transcriptional regulator</fullName>
    </recommendedName>
</protein>
<dbReference type="EMBL" id="BAAADV010000001">
    <property type="protein sequence ID" value="GAA0664533.1"/>
    <property type="molecule type" value="Genomic_DNA"/>
</dbReference>